<dbReference type="SUPFAM" id="SSF53383">
    <property type="entry name" value="PLP-dependent transferases"/>
    <property type="match status" value="1"/>
</dbReference>
<proteinExistence type="inferred from homology"/>
<evidence type="ECO:0000256" key="2">
    <source>
        <dbReference type="PIRSR" id="PIRSR000390-1"/>
    </source>
</evidence>
<dbReference type="eggNOG" id="COG0399">
    <property type="taxonomic scope" value="Bacteria"/>
</dbReference>
<evidence type="ECO:0000313" key="5">
    <source>
        <dbReference type="EMBL" id="CCH70771.1"/>
    </source>
</evidence>
<dbReference type="Gene3D" id="3.40.640.10">
    <property type="entry name" value="Type I PLP-dependent aspartate aminotransferase-like (Major domain)"/>
    <property type="match status" value="1"/>
</dbReference>
<dbReference type="GO" id="GO:0030170">
    <property type="term" value="F:pyridoxal phosphate binding"/>
    <property type="evidence" value="ECO:0007669"/>
    <property type="project" value="TreeGrafter"/>
</dbReference>
<dbReference type="Proteomes" id="UP000013167">
    <property type="component" value="Unassembled WGS sequence"/>
</dbReference>
<dbReference type="InterPro" id="IPR000653">
    <property type="entry name" value="DegT/StrS_aminotransferase"/>
</dbReference>
<dbReference type="Pfam" id="PF01041">
    <property type="entry name" value="DegT_DnrJ_EryC1"/>
    <property type="match status" value="1"/>
</dbReference>
<feature type="modified residue" description="N6-(pyridoxal phosphate)lysine" evidence="3">
    <location>
        <position position="189"/>
    </location>
</feature>
<feature type="active site" description="Proton acceptor" evidence="2">
    <location>
        <position position="189"/>
    </location>
</feature>
<dbReference type="CDD" id="cd00616">
    <property type="entry name" value="AHBA_syn"/>
    <property type="match status" value="1"/>
</dbReference>
<dbReference type="Gene3D" id="3.90.1150.10">
    <property type="entry name" value="Aspartate Aminotransferase, domain 1"/>
    <property type="match status" value="1"/>
</dbReference>
<dbReference type="GO" id="GO:0000271">
    <property type="term" value="P:polysaccharide biosynthetic process"/>
    <property type="evidence" value="ECO:0007669"/>
    <property type="project" value="TreeGrafter"/>
</dbReference>
<dbReference type="RefSeq" id="WP_010850614.1">
    <property type="nucleotide sequence ID" value="NZ_HF570956.1"/>
</dbReference>
<dbReference type="OrthoDB" id="9804264at2"/>
<sequence>MRERIYLSSPDVTEAEEQALARAISSGWVAPLGPEVDAFEAELADYCGRRHAVALSSGTAALHLGLITLGVGPGDLVLTSTMTFAATANAITYVGAEPVFVDCDATGNMDAGLLEEAFERCAGGGQRVAAVLPVDLLGKVVDHARVDDIASAHGVPVLADAAESLGATRDGRPAASFGNVAAVSFNGNKVMTTSGGGALLTDDAHLAQRVRYLATQARQPVVHYEHTEIGYNYRLSNLLAALGRAQLARLDGMVQRRRQHRLGYLELFDGVAGVSAFGEPSGLAGGPTHDNWWLTSVIIDPSVAGFAPEDLRLALSDADIEARPLWKPMHLQPVFAGARAVLDGTSERLFSTGLSLPGGSVLDDGQMQRIHAVITSFLEGRRATR</sequence>
<evidence type="ECO:0000256" key="1">
    <source>
        <dbReference type="ARBA" id="ARBA00001933"/>
    </source>
</evidence>
<organism evidence="5 6">
    <name type="scientific">Phycicoccus elongatus Lp2</name>
    <dbReference type="NCBI Taxonomy" id="1193181"/>
    <lineage>
        <taxon>Bacteria</taxon>
        <taxon>Bacillati</taxon>
        <taxon>Actinomycetota</taxon>
        <taxon>Actinomycetes</taxon>
        <taxon>Micrococcales</taxon>
        <taxon>Intrasporangiaceae</taxon>
        <taxon>Phycicoccus</taxon>
    </lineage>
</organism>
<keyword evidence="3 4" id="KW-0663">Pyridoxal phosphate</keyword>
<keyword evidence="6" id="KW-1185">Reference proteome</keyword>
<evidence type="ECO:0000313" key="6">
    <source>
        <dbReference type="Proteomes" id="UP000013167"/>
    </source>
</evidence>
<dbReference type="InterPro" id="IPR015424">
    <property type="entry name" value="PyrdxlP-dep_Trfase"/>
</dbReference>
<accession>N0E4H6</accession>
<dbReference type="STRING" id="1193181.BN10_670016"/>
<dbReference type="PANTHER" id="PTHR30244">
    <property type="entry name" value="TRANSAMINASE"/>
    <property type="match status" value="1"/>
</dbReference>
<comment type="caution">
    <text evidence="5">The sequence shown here is derived from an EMBL/GenBank/DDBJ whole genome shotgun (WGS) entry which is preliminary data.</text>
</comment>
<comment type="cofactor">
    <cofactor evidence="1">
        <name>pyridoxal 5'-phosphate</name>
        <dbReference type="ChEBI" id="CHEBI:597326"/>
    </cofactor>
</comment>
<keyword evidence="5" id="KW-0808">Transferase</keyword>
<dbReference type="EC" id="2.6.1.-" evidence="5"/>
<reference evidence="5 6" key="1">
    <citation type="journal article" date="2013" name="ISME J.">
        <title>A metabolic model for members of the genus Tetrasphaera involved in enhanced biological phosphorus removal.</title>
        <authorList>
            <person name="Kristiansen R."/>
            <person name="Nguyen H.T.T."/>
            <person name="Saunders A.M."/>
            <person name="Nielsen J.L."/>
            <person name="Wimmer R."/>
            <person name="Le V.Q."/>
            <person name="McIlroy S.J."/>
            <person name="Petrovski S."/>
            <person name="Seviour R.J."/>
            <person name="Calteau A."/>
            <person name="Nielsen K.L."/>
            <person name="Nielsen P.H."/>
        </authorList>
    </citation>
    <scope>NUCLEOTIDE SEQUENCE [LARGE SCALE GENOMIC DNA]</scope>
    <source>
        <strain evidence="5 6">Lp2</strain>
    </source>
</reference>
<dbReference type="EMBL" id="CAIZ01000138">
    <property type="protein sequence ID" value="CCH70771.1"/>
    <property type="molecule type" value="Genomic_DNA"/>
</dbReference>
<protein>
    <submittedName>
        <fullName evidence="5">Putative aminotransferase</fullName>
        <ecNumber evidence="5">2.6.1.-</ecNumber>
    </submittedName>
</protein>
<dbReference type="PANTHER" id="PTHR30244:SF34">
    <property type="entry name" value="DTDP-4-AMINO-4,6-DIDEOXYGALACTOSE TRANSAMINASE"/>
    <property type="match status" value="1"/>
</dbReference>
<dbReference type="PIRSF" id="PIRSF000390">
    <property type="entry name" value="PLP_StrS"/>
    <property type="match status" value="1"/>
</dbReference>
<keyword evidence="5" id="KW-0032">Aminotransferase</keyword>
<dbReference type="HOGENOM" id="CLU_033332_2_1_11"/>
<dbReference type="GO" id="GO:0008483">
    <property type="term" value="F:transaminase activity"/>
    <property type="evidence" value="ECO:0007669"/>
    <property type="project" value="UniProtKB-KW"/>
</dbReference>
<name>N0E4H6_9MICO</name>
<gene>
    <name evidence="5" type="primary">epsN</name>
    <name evidence="5" type="ORF">BN10_670016</name>
</gene>
<comment type="similarity">
    <text evidence="4">Belongs to the DegT/DnrJ/EryC1 family.</text>
</comment>
<evidence type="ECO:0000256" key="3">
    <source>
        <dbReference type="PIRSR" id="PIRSR000390-2"/>
    </source>
</evidence>
<dbReference type="InterPro" id="IPR015421">
    <property type="entry name" value="PyrdxlP-dep_Trfase_major"/>
</dbReference>
<evidence type="ECO:0000256" key="4">
    <source>
        <dbReference type="RuleBase" id="RU004508"/>
    </source>
</evidence>
<dbReference type="InterPro" id="IPR015422">
    <property type="entry name" value="PyrdxlP-dep_Trfase_small"/>
</dbReference>
<dbReference type="AlphaFoldDB" id="N0E4H6"/>